<dbReference type="SMART" id="SM00184">
    <property type="entry name" value="RING"/>
    <property type="match status" value="4"/>
</dbReference>
<dbReference type="Gene3D" id="3.30.40.10">
    <property type="entry name" value="Zinc/RING finger domain, C3HC4 (zinc finger)"/>
    <property type="match status" value="2"/>
</dbReference>
<dbReference type="InterPro" id="IPR001841">
    <property type="entry name" value="Znf_RING"/>
</dbReference>
<evidence type="ECO:0000256" key="4">
    <source>
        <dbReference type="PROSITE-ProRule" id="PRU00146"/>
    </source>
</evidence>
<feature type="domain" description="PHD-type" evidence="6">
    <location>
        <begin position="535"/>
        <end position="585"/>
    </location>
</feature>
<feature type="region of interest" description="Disordered" evidence="5">
    <location>
        <begin position="1"/>
        <end position="22"/>
    </location>
</feature>
<feature type="region of interest" description="Disordered" evidence="5">
    <location>
        <begin position="825"/>
        <end position="856"/>
    </location>
</feature>
<dbReference type="InterPro" id="IPR013083">
    <property type="entry name" value="Znf_RING/FYVE/PHD"/>
</dbReference>
<dbReference type="Proteomes" id="UP000241394">
    <property type="component" value="Chromosome LG4"/>
</dbReference>
<sequence length="883" mass="98818">MVDEKRENDGGAAECDEGDVGTSGEAVNGFAVEIENGTVGDGYSAGSSGEGIRMYKRRKQTKMSNSETKLVEGRNVAAADSVSQLPEKTVQVPMDRDLHNCSCERVSYPGTDWHAVMSGLGDCSLNGWRNIVLEKLCQPLCESKRGLQECIQDALQSHPESGCRTAVKESFHSREEKDEGPSETGWMANGTHNVAKGDVGAMSDGSLSQSNRTNTDLCRHAFFDTIMSEKFAQLCCLLSENFQGIKVDNIIDISIINSRMKEGTYETSPMLFHSDMQQLWSKFQKIGAEMVTLAKNLSGKSNSSYREQEVGKRSLKLRRPTAFSLFSSFSCYNYSSKDKMIWRHFISFTWNMYNANVAVSWSFVLQFPTRESGLLAKPEQTEPCGVYKVCACRRCGEKADGRNCLVCDSCEEMYHVSCIEPAVEEIPSKSWYCAYCTANGIESPHDNCAVCEKLNSARPPNNGFGDDFLELEENSNGLENAVQHVDRCKVCGSEADNCEGLMVCGHSFCPHKYYHVRCLTNKQLSTYGRCWYCPSCLCRSCLTDRDDDKIVLCDGCDHAYHIYCMQPPRAAIPRGKWFCRKCDAGIRKIRKFPTRESGLLAKPEQTEPCGVYKVCACRRCGEKADGRNCLVCDSCEEMYHVSCIEPAVEEIPSKSWYCAYCTANGIESPHDNCAVCEKLNSARPPNNGFGDDFLELEENSNGLENAVQHVDRCKVCGSEADNCEGLMVCGHSFCPHKYYHVRCLTNKQLSTYGRCWYCPSCLCRSCLTDRDDDKIVLCDGCDHAYHIYCMQPPRAAIPRGKWFCRKCDAGIRKIRKVKRAYENAQNKLKKRDEDGKGPFGNHQDAQEDKDEEFVDKSGGMDMLLTAAKTLNLEEKMAAVEMES</sequence>
<dbReference type="STRING" id="1590841.A0A2R6RNR3"/>
<feature type="domain" description="PHD-type" evidence="6">
    <location>
        <begin position="760"/>
        <end position="810"/>
    </location>
</feature>
<evidence type="ECO:0000256" key="3">
    <source>
        <dbReference type="ARBA" id="ARBA00022833"/>
    </source>
</evidence>
<evidence type="ECO:0000256" key="2">
    <source>
        <dbReference type="ARBA" id="ARBA00022771"/>
    </source>
</evidence>
<evidence type="ECO:0000259" key="6">
    <source>
        <dbReference type="PROSITE" id="PS50016"/>
    </source>
</evidence>
<dbReference type="AlphaFoldDB" id="A0A2R6RNR3"/>
<dbReference type="InterPro" id="IPR001965">
    <property type="entry name" value="Znf_PHD"/>
</dbReference>
<dbReference type="Gramene" id="PSS31668">
    <property type="protein sequence ID" value="PSS31668"/>
    <property type="gene ID" value="CEY00_Acc05036"/>
</dbReference>
<keyword evidence="8" id="KW-1185">Reference proteome</keyword>
<organism evidence="7 8">
    <name type="scientific">Actinidia chinensis var. chinensis</name>
    <name type="common">Chinese soft-hair kiwi</name>
    <dbReference type="NCBI Taxonomy" id="1590841"/>
    <lineage>
        <taxon>Eukaryota</taxon>
        <taxon>Viridiplantae</taxon>
        <taxon>Streptophyta</taxon>
        <taxon>Embryophyta</taxon>
        <taxon>Tracheophyta</taxon>
        <taxon>Spermatophyta</taxon>
        <taxon>Magnoliopsida</taxon>
        <taxon>eudicotyledons</taxon>
        <taxon>Gunneridae</taxon>
        <taxon>Pentapetalae</taxon>
        <taxon>asterids</taxon>
        <taxon>Ericales</taxon>
        <taxon>Actinidiaceae</taxon>
        <taxon>Actinidia</taxon>
    </lineage>
</organism>
<dbReference type="InterPro" id="IPR011011">
    <property type="entry name" value="Znf_FYVE_PHD"/>
</dbReference>
<feature type="region of interest" description="Disordered" evidence="5">
    <location>
        <begin position="169"/>
        <end position="191"/>
    </location>
</feature>
<feature type="compositionally biased region" description="Basic and acidic residues" evidence="5">
    <location>
        <begin position="169"/>
        <end position="180"/>
    </location>
</feature>
<reference evidence="8" key="2">
    <citation type="journal article" date="2018" name="BMC Genomics">
        <title>A manually annotated Actinidia chinensis var. chinensis (kiwifruit) genome highlights the challenges associated with draft genomes and gene prediction in plants.</title>
        <authorList>
            <person name="Pilkington S.M."/>
            <person name="Crowhurst R."/>
            <person name="Hilario E."/>
            <person name="Nardozza S."/>
            <person name="Fraser L."/>
            <person name="Peng Y."/>
            <person name="Gunaseelan K."/>
            <person name="Simpson R."/>
            <person name="Tahir J."/>
            <person name="Deroles S.C."/>
            <person name="Templeton K."/>
            <person name="Luo Z."/>
            <person name="Davy M."/>
            <person name="Cheng C."/>
            <person name="McNeilage M."/>
            <person name="Scaglione D."/>
            <person name="Liu Y."/>
            <person name="Zhang Q."/>
            <person name="Datson P."/>
            <person name="De Silva N."/>
            <person name="Gardiner S.E."/>
            <person name="Bassett H."/>
            <person name="Chagne D."/>
            <person name="McCallum J."/>
            <person name="Dzierzon H."/>
            <person name="Deng C."/>
            <person name="Wang Y.Y."/>
            <person name="Barron L."/>
            <person name="Manako K."/>
            <person name="Bowen J."/>
            <person name="Foster T.M."/>
            <person name="Erridge Z.A."/>
            <person name="Tiffin H."/>
            <person name="Waite C.N."/>
            <person name="Davies K.M."/>
            <person name="Grierson E.P."/>
            <person name="Laing W.A."/>
            <person name="Kirk R."/>
            <person name="Chen X."/>
            <person name="Wood M."/>
            <person name="Montefiori M."/>
            <person name="Brummell D.A."/>
            <person name="Schwinn K.E."/>
            <person name="Catanach A."/>
            <person name="Fullerton C."/>
            <person name="Li D."/>
            <person name="Meiyalaghan S."/>
            <person name="Nieuwenhuizen N."/>
            <person name="Read N."/>
            <person name="Prakash R."/>
            <person name="Hunter D."/>
            <person name="Zhang H."/>
            <person name="McKenzie M."/>
            <person name="Knabel M."/>
            <person name="Harris A."/>
            <person name="Allan A.C."/>
            <person name="Gleave A."/>
            <person name="Chen A."/>
            <person name="Janssen B.J."/>
            <person name="Plunkett B."/>
            <person name="Ampomah-Dwamena C."/>
            <person name="Voogd C."/>
            <person name="Leif D."/>
            <person name="Lafferty D."/>
            <person name="Souleyre E.J.F."/>
            <person name="Varkonyi-Gasic E."/>
            <person name="Gambi F."/>
            <person name="Hanley J."/>
            <person name="Yao J.L."/>
            <person name="Cheung J."/>
            <person name="David K.M."/>
            <person name="Warren B."/>
            <person name="Marsh K."/>
            <person name="Snowden K.C."/>
            <person name="Lin-Wang K."/>
            <person name="Brian L."/>
            <person name="Martinez-Sanchez M."/>
            <person name="Wang M."/>
            <person name="Ileperuma N."/>
            <person name="Macnee N."/>
            <person name="Campin R."/>
            <person name="McAtee P."/>
            <person name="Drummond R.S.M."/>
            <person name="Espley R.V."/>
            <person name="Ireland H.S."/>
            <person name="Wu R."/>
            <person name="Atkinson R.G."/>
            <person name="Karunairetnam S."/>
            <person name="Bulley S."/>
            <person name="Chunkath S."/>
            <person name="Hanley Z."/>
            <person name="Storey R."/>
            <person name="Thrimawithana A.H."/>
            <person name="Thomson S."/>
            <person name="David C."/>
            <person name="Testolin R."/>
            <person name="Huang H."/>
            <person name="Hellens R.P."/>
            <person name="Schaffer R.J."/>
        </authorList>
    </citation>
    <scope>NUCLEOTIDE SEQUENCE [LARGE SCALE GENOMIC DNA]</scope>
    <source>
        <strain evidence="8">cv. Red5</strain>
    </source>
</reference>
<evidence type="ECO:0000313" key="7">
    <source>
        <dbReference type="EMBL" id="PSS31668.1"/>
    </source>
</evidence>
<dbReference type="SUPFAM" id="SSF57903">
    <property type="entry name" value="FYVE/PHD zinc finger"/>
    <property type="match status" value="4"/>
</dbReference>
<comment type="caution">
    <text evidence="7">The sequence shown here is derived from an EMBL/GenBank/DDBJ whole genome shotgun (WGS) entry which is preliminary data.</text>
</comment>
<proteinExistence type="predicted"/>
<dbReference type="Pfam" id="PF00628">
    <property type="entry name" value="PHD"/>
    <property type="match status" value="4"/>
</dbReference>
<dbReference type="InterPro" id="IPR019787">
    <property type="entry name" value="Znf_PHD-finger"/>
</dbReference>
<accession>A0A2R6RNR3</accession>
<dbReference type="PROSITE" id="PS50016">
    <property type="entry name" value="ZF_PHD_2"/>
    <property type="match status" value="4"/>
</dbReference>
<dbReference type="SMART" id="SM00249">
    <property type="entry name" value="PHD"/>
    <property type="match status" value="6"/>
</dbReference>
<feature type="domain" description="PHD-type" evidence="6">
    <location>
        <begin position="614"/>
        <end position="664"/>
    </location>
</feature>
<dbReference type="PANTHER" id="PTHR47162:SF9">
    <property type="entry name" value="PHD FINGER PROTEIN EHD3-LIKE"/>
    <property type="match status" value="1"/>
</dbReference>
<gene>
    <name evidence="7" type="ORF">CEY00_Acc05036</name>
</gene>
<keyword evidence="2 4" id="KW-0863">Zinc-finger</keyword>
<keyword evidence="1" id="KW-0479">Metal-binding</keyword>
<dbReference type="EMBL" id="NKQK01000004">
    <property type="protein sequence ID" value="PSS31668.1"/>
    <property type="molecule type" value="Genomic_DNA"/>
</dbReference>
<evidence type="ECO:0000313" key="8">
    <source>
        <dbReference type="Proteomes" id="UP000241394"/>
    </source>
</evidence>
<feature type="domain" description="PHD-type" evidence="6">
    <location>
        <begin position="389"/>
        <end position="439"/>
    </location>
</feature>
<dbReference type="InParanoid" id="A0A2R6RNR3"/>
<keyword evidence="3" id="KW-0862">Zinc</keyword>
<dbReference type="Gene3D" id="2.30.30.1150">
    <property type="match status" value="2"/>
</dbReference>
<dbReference type="GO" id="GO:0008270">
    <property type="term" value="F:zinc ion binding"/>
    <property type="evidence" value="ECO:0007669"/>
    <property type="project" value="UniProtKB-KW"/>
</dbReference>
<name>A0A2R6RNR3_ACTCC</name>
<reference evidence="7 8" key="1">
    <citation type="submission" date="2017-07" db="EMBL/GenBank/DDBJ databases">
        <title>An improved, manually edited Actinidia chinensis var. chinensis (kiwifruit) genome highlights the challenges associated with draft genomes and gene prediction in plants.</title>
        <authorList>
            <person name="Pilkington S."/>
            <person name="Crowhurst R."/>
            <person name="Hilario E."/>
            <person name="Nardozza S."/>
            <person name="Fraser L."/>
            <person name="Peng Y."/>
            <person name="Gunaseelan K."/>
            <person name="Simpson R."/>
            <person name="Tahir J."/>
            <person name="Deroles S."/>
            <person name="Templeton K."/>
            <person name="Luo Z."/>
            <person name="Davy M."/>
            <person name="Cheng C."/>
            <person name="Mcneilage M."/>
            <person name="Scaglione D."/>
            <person name="Liu Y."/>
            <person name="Zhang Q."/>
            <person name="Datson P."/>
            <person name="De Silva N."/>
            <person name="Gardiner S."/>
            <person name="Bassett H."/>
            <person name="Chagne D."/>
            <person name="Mccallum J."/>
            <person name="Dzierzon H."/>
            <person name="Deng C."/>
            <person name="Wang Y.-Y."/>
            <person name="Barron N."/>
            <person name="Manako K."/>
            <person name="Bowen J."/>
            <person name="Foster T."/>
            <person name="Erridge Z."/>
            <person name="Tiffin H."/>
            <person name="Waite C."/>
            <person name="Davies K."/>
            <person name="Grierson E."/>
            <person name="Laing W."/>
            <person name="Kirk R."/>
            <person name="Chen X."/>
            <person name="Wood M."/>
            <person name="Montefiori M."/>
            <person name="Brummell D."/>
            <person name="Schwinn K."/>
            <person name="Catanach A."/>
            <person name="Fullerton C."/>
            <person name="Li D."/>
            <person name="Meiyalaghan S."/>
            <person name="Nieuwenhuizen N."/>
            <person name="Read N."/>
            <person name="Prakash R."/>
            <person name="Hunter D."/>
            <person name="Zhang H."/>
            <person name="Mckenzie M."/>
            <person name="Knabel M."/>
            <person name="Harris A."/>
            <person name="Allan A."/>
            <person name="Chen A."/>
            <person name="Janssen B."/>
            <person name="Plunkett B."/>
            <person name="Dwamena C."/>
            <person name="Voogd C."/>
            <person name="Leif D."/>
            <person name="Lafferty D."/>
            <person name="Souleyre E."/>
            <person name="Varkonyi-Gasic E."/>
            <person name="Gambi F."/>
            <person name="Hanley J."/>
            <person name="Yao J.-L."/>
            <person name="Cheung J."/>
            <person name="David K."/>
            <person name="Warren B."/>
            <person name="Marsh K."/>
            <person name="Snowden K."/>
            <person name="Lin-Wang K."/>
            <person name="Brian L."/>
            <person name="Martinez-Sanchez M."/>
            <person name="Wang M."/>
            <person name="Ileperuma N."/>
            <person name="Macnee N."/>
            <person name="Campin R."/>
            <person name="Mcatee P."/>
            <person name="Drummond R."/>
            <person name="Espley R."/>
            <person name="Ireland H."/>
            <person name="Wu R."/>
            <person name="Atkinson R."/>
            <person name="Karunairetnam S."/>
            <person name="Bulley S."/>
            <person name="Chunkath S."/>
            <person name="Hanley Z."/>
            <person name="Storey R."/>
            <person name="Thrimawithana A."/>
            <person name="Thomson S."/>
            <person name="David C."/>
            <person name="Testolin R."/>
        </authorList>
    </citation>
    <scope>NUCLEOTIDE SEQUENCE [LARGE SCALE GENOMIC DNA]</scope>
    <source>
        <strain evidence="8">cv. Red5</strain>
        <tissue evidence="7">Young leaf</tissue>
    </source>
</reference>
<dbReference type="OrthoDB" id="1903104at2759"/>
<protein>
    <submittedName>
        <fullName evidence="7">PHD finger protein</fullName>
    </submittedName>
</protein>
<dbReference type="PANTHER" id="PTHR47162">
    <property type="entry name" value="OS02G0192300 PROTEIN"/>
    <property type="match status" value="1"/>
</dbReference>
<evidence type="ECO:0000256" key="5">
    <source>
        <dbReference type="SAM" id="MobiDB-lite"/>
    </source>
</evidence>
<evidence type="ECO:0000256" key="1">
    <source>
        <dbReference type="ARBA" id="ARBA00022723"/>
    </source>
</evidence>